<dbReference type="Pfam" id="PF02374">
    <property type="entry name" value="ArsA_ATPase"/>
    <property type="match status" value="1"/>
</dbReference>
<keyword evidence="3" id="KW-1185">Reference proteome</keyword>
<proteinExistence type="predicted"/>
<sequence length="172" mass="19191">GEEALGLASWRTIQQSVQFCRARNSIQQKYLNELRNFPDVADAGLSVIQLPLLPYEVTGVTSLLNFSQMLLPQGYRQGSAPPIPLVDRISVREELYVDSCSFMDGDRVVVTGLAKAQHYNGKPAEVIKVTDDGRVAVRVEVGAKKYKMLSLKQENLKLADDYESTSENPRFL</sequence>
<accession>C5KXB7</accession>
<organism evidence="3">
    <name type="scientific">Perkinsus marinus (strain ATCC 50983 / TXsc)</name>
    <dbReference type="NCBI Taxonomy" id="423536"/>
    <lineage>
        <taxon>Eukaryota</taxon>
        <taxon>Sar</taxon>
        <taxon>Alveolata</taxon>
        <taxon>Perkinsozoa</taxon>
        <taxon>Perkinsea</taxon>
        <taxon>Perkinsida</taxon>
        <taxon>Perkinsidae</taxon>
        <taxon>Perkinsus</taxon>
    </lineage>
</organism>
<dbReference type="GeneID" id="9055732"/>
<name>C5KXB7_PERM5</name>
<evidence type="ECO:0000313" key="2">
    <source>
        <dbReference type="EMBL" id="EER10876.1"/>
    </source>
</evidence>
<protein>
    <recommendedName>
        <fullName evidence="1">ArsA/GET3 Anion-transporting ATPase-like domain-containing protein</fullName>
    </recommendedName>
</protein>
<dbReference type="Gene3D" id="3.40.50.300">
    <property type="entry name" value="P-loop containing nucleotide triphosphate hydrolases"/>
    <property type="match status" value="1"/>
</dbReference>
<dbReference type="AlphaFoldDB" id="C5KXB7"/>
<dbReference type="Proteomes" id="UP000007800">
    <property type="component" value="Unassembled WGS sequence"/>
</dbReference>
<dbReference type="InterPro" id="IPR025723">
    <property type="entry name" value="ArsA/GET3_ATPase-like"/>
</dbReference>
<evidence type="ECO:0000259" key="1">
    <source>
        <dbReference type="Pfam" id="PF02374"/>
    </source>
</evidence>
<reference evidence="2 3" key="1">
    <citation type="submission" date="2008-07" db="EMBL/GenBank/DDBJ databases">
        <authorList>
            <person name="El-Sayed N."/>
            <person name="Caler E."/>
            <person name="Inman J."/>
            <person name="Amedeo P."/>
            <person name="Hass B."/>
            <person name="Wortman J."/>
        </authorList>
    </citation>
    <scope>NUCLEOTIDE SEQUENCE [LARGE SCALE GENOMIC DNA]</scope>
    <source>
        <strain evidence="3">ATCC 50983 / TXsc</strain>
    </source>
</reference>
<feature type="domain" description="ArsA/GET3 Anion-transporting ATPase-like" evidence="1">
    <location>
        <begin position="14"/>
        <end position="70"/>
    </location>
</feature>
<dbReference type="RefSeq" id="XP_002779081.1">
    <property type="nucleotide sequence ID" value="XM_002779035.1"/>
</dbReference>
<evidence type="ECO:0000313" key="3">
    <source>
        <dbReference type="Proteomes" id="UP000007800"/>
    </source>
</evidence>
<dbReference type="InterPro" id="IPR027417">
    <property type="entry name" value="P-loop_NTPase"/>
</dbReference>
<dbReference type="InParanoid" id="C5KXB7"/>
<gene>
    <name evidence="2" type="ORF">Pmar_PMAR001596</name>
</gene>
<dbReference type="EMBL" id="GG677174">
    <property type="protein sequence ID" value="EER10876.1"/>
    <property type="molecule type" value="Genomic_DNA"/>
</dbReference>
<feature type="non-terminal residue" evidence="2">
    <location>
        <position position="1"/>
    </location>
</feature>
<dbReference type="OrthoDB" id="1770at2759"/>